<accession>A0A538T0G0</accession>
<dbReference type="GO" id="GO:0032259">
    <property type="term" value="P:methylation"/>
    <property type="evidence" value="ECO:0007669"/>
    <property type="project" value="UniProtKB-KW"/>
</dbReference>
<dbReference type="CDD" id="cd02440">
    <property type="entry name" value="AdoMet_MTases"/>
    <property type="match status" value="1"/>
</dbReference>
<proteinExistence type="predicted"/>
<gene>
    <name evidence="1" type="ORF">E6K72_03995</name>
</gene>
<dbReference type="SUPFAM" id="SSF53335">
    <property type="entry name" value="S-adenosyl-L-methionine-dependent methyltransferases"/>
    <property type="match status" value="1"/>
</dbReference>
<dbReference type="AlphaFoldDB" id="A0A538T0G0"/>
<dbReference type="EMBL" id="VBOS01000136">
    <property type="protein sequence ID" value="TMQ57129.1"/>
    <property type="molecule type" value="Genomic_DNA"/>
</dbReference>
<evidence type="ECO:0000313" key="1">
    <source>
        <dbReference type="EMBL" id="TMQ57129.1"/>
    </source>
</evidence>
<comment type="caution">
    <text evidence="1">The sequence shown here is derived from an EMBL/GenBank/DDBJ whole genome shotgun (WGS) entry which is preliminary data.</text>
</comment>
<keyword evidence="1" id="KW-0489">Methyltransferase</keyword>
<organism evidence="1 2">
    <name type="scientific">Eiseniibacteriota bacterium</name>
    <dbReference type="NCBI Taxonomy" id="2212470"/>
    <lineage>
        <taxon>Bacteria</taxon>
        <taxon>Candidatus Eiseniibacteriota</taxon>
    </lineage>
</organism>
<dbReference type="Proteomes" id="UP000317716">
    <property type="component" value="Unassembled WGS sequence"/>
</dbReference>
<protein>
    <submittedName>
        <fullName evidence="1">Class I SAM-dependent methyltransferase</fullName>
    </submittedName>
</protein>
<evidence type="ECO:0000313" key="2">
    <source>
        <dbReference type="Proteomes" id="UP000317716"/>
    </source>
</evidence>
<dbReference type="InterPro" id="IPR029063">
    <property type="entry name" value="SAM-dependent_MTases_sf"/>
</dbReference>
<sequence>MGTSERWQIPHVLDLVAEVRPRTVLDVGAGYGKFGCLVREYSPAERVDGLDVGPPRYGSYDHFYTGDARELDRVLPADAPIYDLALFVEVLEHLEKSDAWHVLDLLTRRARRVIVSTPLGFRKQDYPETPFETHRSGWYPWEFGRRFRVHHLRLYPGVRSRWLRLPRLWQILALLSARD</sequence>
<reference evidence="1 2" key="1">
    <citation type="journal article" date="2019" name="Nat. Microbiol.">
        <title>Mediterranean grassland soil C-N compound turnover is dependent on rainfall and depth, and is mediated by genomically divergent microorganisms.</title>
        <authorList>
            <person name="Diamond S."/>
            <person name="Andeer P.F."/>
            <person name="Li Z."/>
            <person name="Crits-Christoph A."/>
            <person name="Burstein D."/>
            <person name="Anantharaman K."/>
            <person name="Lane K.R."/>
            <person name="Thomas B.C."/>
            <person name="Pan C."/>
            <person name="Northen T.R."/>
            <person name="Banfield J.F."/>
        </authorList>
    </citation>
    <scope>NUCLEOTIDE SEQUENCE [LARGE SCALE GENOMIC DNA]</scope>
    <source>
        <strain evidence="1">WS_2</strain>
    </source>
</reference>
<keyword evidence="1" id="KW-0808">Transferase</keyword>
<name>A0A538T0G0_UNCEI</name>
<dbReference type="Gene3D" id="3.40.50.150">
    <property type="entry name" value="Vaccinia Virus protein VP39"/>
    <property type="match status" value="1"/>
</dbReference>
<dbReference type="GO" id="GO:0008168">
    <property type="term" value="F:methyltransferase activity"/>
    <property type="evidence" value="ECO:0007669"/>
    <property type="project" value="UniProtKB-KW"/>
</dbReference>